<feature type="transmembrane region" description="Helical" evidence="1">
    <location>
        <begin position="95"/>
        <end position="116"/>
    </location>
</feature>
<evidence type="ECO:0000313" key="4">
    <source>
        <dbReference type="Proteomes" id="UP001229955"/>
    </source>
</evidence>
<feature type="transmembrane region" description="Helical" evidence="1">
    <location>
        <begin position="64"/>
        <end position="83"/>
    </location>
</feature>
<dbReference type="KEGG" id="pspc:Strain318_002808"/>
<accession>A0AA49Q835</accession>
<evidence type="ECO:0000313" key="3">
    <source>
        <dbReference type="EMBL" id="WKW16393.1"/>
    </source>
</evidence>
<reference evidence="3" key="1">
    <citation type="submission" date="2023-07" db="EMBL/GenBank/DDBJ databases">
        <authorList>
            <person name="Haufschild T."/>
            <person name="Kallscheuer N."/>
            <person name="Hammer J."/>
            <person name="Kohn T."/>
            <person name="Kabuu M."/>
            <person name="Jogler M."/>
            <person name="Wohfarth N."/>
            <person name="Heuer A."/>
            <person name="Rohde M."/>
            <person name="van Teeseling M.C.F."/>
            <person name="Jogler C."/>
        </authorList>
    </citation>
    <scope>NUCLEOTIDE SEQUENCE</scope>
    <source>
        <strain evidence="2">Strain 138</strain>
        <strain evidence="3">Strain 318</strain>
    </source>
</reference>
<sequence length="132" mass="14026">MPPRPFWPRLLLATLFTVSGLNQLIQVPGEFRGDDALPMLGILHVVAGVPGILTAIGAWRMTRWAWMAALAWAAATSTLILSLESLLQLSPEDAQGFVPAVIGIALVGTCAAWYLFRSARRVAGNAASTAAD</sequence>
<keyword evidence="1" id="KW-0472">Membrane</keyword>
<keyword evidence="1" id="KW-0812">Transmembrane</keyword>
<dbReference type="AlphaFoldDB" id="A0AA49Q835"/>
<dbReference type="RefSeq" id="WP_367886340.1">
    <property type="nucleotide sequence ID" value="NZ_CP130612.1"/>
</dbReference>
<dbReference type="EMBL" id="CP130612">
    <property type="protein sequence ID" value="WKW13486.1"/>
    <property type="molecule type" value="Genomic_DNA"/>
</dbReference>
<evidence type="ECO:0000256" key="1">
    <source>
        <dbReference type="SAM" id="Phobius"/>
    </source>
</evidence>
<keyword evidence="4" id="KW-1185">Reference proteome</keyword>
<name>A0AA49Q835_9BACT</name>
<proteinExistence type="predicted"/>
<dbReference type="Proteomes" id="UP001229955">
    <property type="component" value="Chromosome"/>
</dbReference>
<gene>
    <name evidence="2" type="ORF">Strain138_002808</name>
    <name evidence="3" type="ORF">Strain318_002808</name>
</gene>
<accession>A0AA49JWU5</accession>
<keyword evidence="1" id="KW-1133">Transmembrane helix</keyword>
<feature type="transmembrane region" description="Helical" evidence="1">
    <location>
        <begin position="36"/>
        <end position="57"/>
    </location>
</feature>
<organism evidence="3 4">
    <name type="scientific">Pseudogemmatithrix spongiicola</name>
    <dbReference type="NCBI Taxonomy" id="3062599"/>
    <lineage>
        <taxon>Bacteria</taxon>
        <taxon>Pseudomonadati</taxon>
        <taxon>Gemmatimonadota</taxon>
        <taxon>Gemmatimonadia</taxon>
        <taxon>Gemmatimonadales</taxon>
        <taxon>Gemmatimonadaceae</taxon>
        <taxon>Pseudogemmatithrix</taxon>
    </lineage>
</organism>
<protein>
    <submittedName>
        <fullName evidence="3">Uncharacterized protein</fullName>
    </submittedName>
</protein>
<dbReference type="EMBL" id="CP130613">
    <property type="protein sequence ID" value="WKW16393.1"/>
    <property type="molecule type" value="Genomic_DNA"/>
</dbReference>
<evidence type="ECO:0000313" key="2">
    <source>
        <dbReference type="EMBL" id="WKW13486.1"/>
    </source>
</evidence>